<dbReference type="GO" id="GO:0006006">
    <property type="term" value="P:glucose metabolic process"/>
    <property type="evidence" value="ECO:0007669"/>
    <property type="project" value="InterPro"/>
</dbReference>
<evidence type="ECO:0000256" key="4">
    <source>
        <dbReference type="ARBA" id="ARBA00023277"/>
    </source>
</evidence>
<feature type="domain" description="Glucose-6-phosphate dehydrogenase C-terminal" evidence="5">
    <location>
        <begin position="1"/>
        <end position="232"/>
    </location>
</feature>
<evidence type="ECO:0000256" key="2">
    <source>
        <dbReference type="ARBA" id="ARBA00022857"/>
    </source>
</evidence>
<evidence type="ECO:0000313" key="6">
    <source>
        <dbReference type="EMBL" id="EKD30254.1"/>
    </source>
</evidence>
<keyword evidence="4" id="KW-0119">Carbohydrate metabolism</keyword>
<dbReference type="Pfam" id="PF02781">
    <property type="entry name" value="G6PD_C"/>
    <property type="match status" value="1"/>
</dbReference>
<protein>
    <submittedName>
        <fullName evidence="6">Glucose-6-phosphate 1-dehydrogenase</fullName>
    </submittedName>
</protein>
<dbReference type="GO" id="GO:0005829">
    <property type="term" value="C:cytosol"/>
    <property type="evidence" value="ECO:0007669"/>
    <property type="project" value="TreeGrafter"/>
</dbReference>
<reference evidence="6" key="1">
    <citation type="journal article" date="2012" name="Science">
        <title>Fermentation, hydrogen, and sulfur metabolism in multiple uncultivated bacterial phyla.</title>
        <authorList>
            <person name="Wrighton K.C."/>
            <person name="Thomas B.C."/>
            <person name="Sharon I."/>
            <person name="Miller C.S."/>
            <person name="Castelle C.J."/>
            <person name="VerBerkmoes N.C."/>
            <person name="Wilkins M.J."/>
            <person name="Hettich R.L."/>
            <person name="Lipton M.S."/>
            <person name="Williams K.H."/>
            <person name="Long P.E."/>
            <person name="Banfield J.F."/>
        </authorList>
    </citation>
    <scope>NUCLEOTIDE SEQUENCE [LARGE SCALE GENOMIC DNA]</scope>
</reference>
<accession>K1YXY4</accession>
<dbReference type="InterPro" id="IPR001282">
    <property type="entry name" value="G6P_DH"/>
</dbReference>
<gene>
    <name evidence="6" type="ORF">ACD_78C00106G0001</name>
</gene>
<dbReference type="PANTHER" id="PTHR23429">
    <property type="entry name" value="GLUCOSE-6-PHOSPHATE 1-DEHYDROGENASE G6PD"/>
    <property type="match status" value="1"/>
</dbReference>
<comment type="pathway">
    <text evidence="1">Carbohydrate degradation.</text>
</comment>
<keyword evidence="2" id="KW-0521">NADP</keyword>
<dbReference type="GO" id="GO:0009051">
    <property type="term" value="P:pentose-phosphate shunt, oxidative branch"/>
    <property type="evidence" value="ECO:0007669"/>
    <property type="project" value="TreeGrafter"/>
</dbReference>
<comment type="caution">
    <text evidence="6">The sequence shown here is derived from an EMBL/GenBank/DDBJ whole genome shotgun (WGS) entry which is preliminary data.</text>
</comment>
<organism evidence="6">
    <name type="scientific">uncultured bacterium</name>
    <name type="common">gcode 4</name>
    <dbReference type="NCBI Taxonomy" id="1234023"/>
    <lineage>
        <taxon>Bacteria</taxon>
        <taxon>environmental samples</taxon>
    </lineage>
</organism>
<keyword evidence="3" id="KW-0560">Oxidoreductase</keyword>
<sequence>MVQNHLFQVLALATMEPPHTLTSTAIHDEKVKVIRSLRLGKDLASHVVFGQYTGYKNEWWIPESSRTETFAALRLEVHNWRLKGIPIYLRTGKALAEKKTKVVIEFRKNASILYNEQDELDRNRIIFEISPYEGISVGFNVKEYGEAKKTRAVWSEFIQTKEGPEAYERILSDLLLGDHTLFTRWDMIEESWKIVDHLVNCKEHCPMLYPYEIGGNGPTAANSLLEVDGREWF</sequence>
<dbReference type="PRINTS" id="PR00079">
    <property type="entry name" value="G6PDHDRGNASE"/>
</dbReference>
<dbReference type="SUPFAM" id="SSF55347">
    <property type="entry name" value="Glyceraldehyde-3-phosphate dehydrogenase-like, C-terminal domain"/>
    <property type="match status" value="1"/>
</dbReference>
<dbReference type="GO" id="GO:0050661">
    <property type="term" value="F:NADP binding"/>
    <property type="evidence" value="ECO:0007669"/>
    <property type="project" value="InterPro"/>
</dbReference>
<dbReference type="InterPro" id="IPR022675">
    <property type="entry name" value="G6P_DH_C"/>
</dbReference>
<proteinExistence type="predicted"/>
<name>K1YXY4_9BACT</name>
<dbReference type="EMBL" id="AMFJ01034106">
    <property type="protein sequence ID" value="EKD30254.1"/>
    <property type="molecule type" value="Genomic_DNA"/>
</dbReference>
<dbReference type="Gene3D" id="3.30.360.10">
    <property type="entry name" value="Dihydrodipicolinate Reductase, domain 2"/>
    <property type="match status" value="1"/>
</dbReference>
<dbReference type="AlphaFoldDB" id="K1YXY4"/>
<evidence type="ECO:0000256" key="3">
    <source>
        <dbReference type="ARBA" id="ARBA00023002"/>
    </source>
</evidence>
<evidence type="ECO:0000259" key="5">
    <source>
        <dbReference type="Pfam" id="PF02781"/>
    </source>
</evidence>
<dbReference type="GO" id="GO:0004345">
    <property type="term" value="F:glucose-6-phosphate dehydrogenase activity"/>
    <property type="evidence" value="ECO:0007669"/>
    <property type="project" value="InterPro"/>
</dbReference>
<evidence type="ECO:0000256" key="1">
    <source>
        <dbReference type="ARBA" id="ARBA00004921"/>
    </source>
</evidence>
<dbReference type="PANTHER" id="PTHR23429:SF0">
    <property type="entry name" value="GLUCOSE-6-PHOSPHATE 1-DEHYDROGENASE"/>
    <property type="match status" value="1"/>
</dbReference>